<evidence type="ECO:0000313" key="1">
    <source>
        <dbReference type="EMBL" id="KAH7866485.1"/>
    </source>
</evidence>
<evidence type="ECO:0000313" key="2">
    <source>
        <dbReference type="Proteomes" id="UP000828048"/>
    </source>
</evidence>
<organism evidence="1 2">
    <name type="scientific">Vaccinium darrowii</name>
    <dbReference type="NCBI Taxonomy" id="229202"/>
    <lineage>
        <taxon>Eukaryota</taxon>
        <taxon>Viridiplantae</taxon>
        <taxon>Streptophyta</taxon>
        <taxon>Embryophyta</taxon>
        <taxon>Tracheophyta</taxon>
        <taxon>Spermatophyta</taxon>
        <taxon>Magnoliopsida</taxon>
        <taxon>eudicotyledons</taxon>
        <taxon>Gunneridae</taxon>
        <taxon>Pentapetalae</taxon>
        <taxon>asterids</taxon>
        <taxon>Ericales</taxon>
        <taxon>Ericaceae</taxon>
        <taxon>Vaccinioideae</taxon>
        <taxon>Vaccinieae</taxon>
        <taxon>Vaccinium</taxon>
    </lineage>
</organism>
<dbReference type="EMBL" id="CM037159">
    <property type="protein sequence ID" value="KAH7866485.1"/>
    <property type="molecule type" value="Genomic_DNA"/>
</dbReference>
<name>A0ACB7ZLN6_9ERIC</name>
<proteinExistence type="predicted"/>
<gene>
    <name evidence="1" type="ORF">Vadar_021025</name>
</gene>
<protein>
    <submittedName>
        <fullName evidence="1">Uncharacterized protein</fullName>
    </submittedName>
</protein>
<comment type="caution">
    <text evidence="1">The sequence shown here is derived from an EMBL/GenBank/DDBJ whole genome shotgun (WGS) entry which is preliminary data.</text>
</comment>
<keyword evidence="2" id="KW-1185">Reference proteome</keyword>
<sequence>MQHKPLSRLTVSTAHCDEMGSSSSSSALANLEINVIKILLTFESITAMEAAFAEVWLSCYGVPIHVWSSDTFSKVGKLWGEIIKLDDDIIKERNFSVGKILVSTSLIKNINQTIEMHCKGESFPVRIIEEQVVMPDLDRAKMFPVSKKETTPEKKKEELGEDDNSRGDESKIDVDDDPFMVRTEFD</sequence>
<accession>A0ACB7ZLN6</accession>
<dbReference type="Proteomes" id="UP000828048">
    <property type="component" value="Chromosome 9"/>
</dbReference>
<reference evidence="1 2" key="1">
    <citation type="journal article" date="2021" name="Hortic Res">
        <title>High-quality reference genome and annotation aids understanding of berry development for evergreen blueberry (Vaccinium darrowii).</title>
        <authorList>
            <person name="Yu J."/>
            <person name="Hulse-Kemp A.M."/>
            <person name="Babiker E."/>
            <person name="Staton M."/>
        </authorList>
    </citation>
    <scope>NUCLEOTIDE SEQUENCE [LARGE SCALE GENOMIC DNA]</scope>
    <source>
        <strain evidence="2">cv. NJ 8807/NJ 8810</strain>
        <tissue evidence="1">Young leaf</tissue>
    </source>
</reference>